<name>A0AAV8XVP0_9CUCU</name>
<keyword evidence="2" id="KW-1185">Reference proteome</keyword>
<comment type="caution">
    <text evidence="1">The sequence shown here is derived from an EMBL/GenBank/DDBJ whole genome shotgun (WGS) entry which is preliminary data.</text>
</comment>
<sequence>MPKASPGKTSRQYRIKTVVNSAPWVLFDEQEEQDNPLPPDPVHDSLTILAITITTIMLMAAKHSDIPKEHLRWALSYLECVKDEYGNAPPNVRGIMNNIKLLDDSVSTFFDEMGGENAPAEEAAAE</sequence>
<proteinExistence type="predicted"/>
<accession>A0AAV8XVP0</accession>
<dbReference type="EMBL" id="JANEYF010002739">
    <property type="protein sequence ID" value="KAJ8942759.1"/>
    <property type="molecule type" value="Genomic_DNA"/>
</dbReference>
<reference evidence="1" key="1">
    <citation type="journal article" date="2023" name="Insect Mol. Biol.">
        <title>Genome sequencing provides insights into the evolution of gene families encoding plant cell wall-degrading enzymes in longhorned beetles.</title>
        <authorList>
            <person name="Shin N.R."/>
            <person name="Okamura Y."/>
            <person name="Kirsch R."/>
            <person name="Pauchet Y."/>
        </authorList>
    </citation>
    <scope>NUCLEOTIDE SEQUENCE</scope>
    <source>
        <strain evidence="1">RBIC_L_NR</strain>
    </source>
</reference>
<protein>
    <submittedName>
        <fullName evidence="1">Uncharacterized protein</fullName>
    </submittedName>
</protein>
<organism evidence="1 2">
    <name type="scientific">Rhamnusium bicolor</name>
    <dbReference type="NCBI Taxonomy" id="1586634"/>
    <lineage>
        <taxon>Eukaryota</taxon>
        <taxon>Metazoa</taxon>
        <taxon>Ecdysozoa</taxon>
        <taxon>Arthropoda</taxon>
        <taxon>Hexapoda</taxon>
        <taxon>Insecta</taxon>
        <taxon>Pterygota</taxon>
        <taxon>Neoptera</taxon>
        <taxon>Endopterygota</taxon>
        <taxon>Coleoptera</taxon>
        <taxon>Polyphaga</taxon>
        <taxon>Cucujiformia</taxon>
        <taxon>Chrysomeloidea</taxon>
        <taxon>Cerambycidae</taxon>
        <taxon>Lepturinae</taxon>
        <taxon>Rhagiini</taxon>
        <taxon>Rhamnusium</taxon>
    </lineage>
</organism>
<dbReference type="Proteomes" id="UP001162156">
    <property type="component" value="Unassembled WGS sequence"/>
</dbReference>
<evidence type="ECO:0000313" key="2">
    <source>
        <dbReference type="Proteomes" id="UP001162156"/>
    </source>
</evidence>
<dbReference type="AlphaFoldDB" id="A0AAV8XVP0"/>
<evidence type="ECO:0000313" key="1">
    <source>
        <dbReference type="EMBL" id="KAJ8942759.1"/>
    </source>
</evidence>
<gene>
    <name evidence="1" type="ORF">NQ314_009970</name>
</gene>